<dbReference type="InterPro" id="IPR050209">
    <property type="entry name" value="Rab_GTPases_membrane_traffic"/>
</dbReference>
<dbReference type="SMART" id="SM00173">
    <property type="entry name" value="RAS"/>
    <property type="match status" value="1"/>
</dbReference>
<dbReference type="OMA" id="DACHAYC"/>
<dbReference type="InterPro" id="IPR001806">
    <property type="entry name" value="Small_GTPase"/>
</dbReference>
<dbReference type="Gene3D" id="3.40.50.300">
    <property type="entry name" value="P-loop containing nucleotide triphosphate hydrolases"/>
    <property type="match status" value="1"/>
</dbReference>
<dbReference type="PANTHER" id="PTHR47979">
    <property type="entry name" value="DRAB11-RELATED"/>
    <property type="match status" value="1"/>
</dbReference>
<name>A0A8D2IWX3_VARKO</name>
<dbReference type="Pfam" id="PF00071">
    <property type="entry name" value="Ras"/>
    <property type="match status" value="1"/>
</dbReference>
<dbReference type="InterPro" id="IPR027417">
    <property type="entry name" value="P-loop_NTPase"/>
</dbReference>
<reference evidence="3" key="2">
    <citation type="submission" date="2025-09" db="UniProtKB">
        <authorList>
            <consortium name="Ensembl"/>
        </authorList>
    </citation>
    <scope>IDENTIFICATION</scope>
</reference>
<keyword evidence="2" id="KW-0342">GTP-binding</keyword>
<dbReference type="GO" id="GO:0003924">
    <property type="term" value="F:GTPase activity"/>
    <property type="evidence" value="ECO:0007669"/>
    <property type="project" value="InterPro"/>
</dbReference>
<dbReference type="PROSITE" id="PS51421">
    <property type="entry name" value="RAS"/>
    <property type="match status" value="1"/>
</dbReference>
<dbReference type="Proteomes" id="UP000694545">
    <property type="component" value="Unplaced"/>
</dbReference>
<organism evidence="3 4">
    <name type="scientific">Varanus komodoensis</name>
    <name type="common">Komodo dragon</name>
    <dbReference type="NCBI Taxonomy" id="61221"/>
    <lineage>
        <taxon>Eukaryota</taxon>
        <taxon>Metazoa</taxon>
        <taxon>Chordata</taxon>
        <taxon>Craniata</taxon>
        <taxon>Vertebrata</taxon>
        <taxon>Euteleostomi</taxon>
        <taxon>Lepidosauria</taxon>
        <taxon>Squamata</taxon>
        <taxon>Bifurcata</taxon>
        <taxon>Unidentata</taxon>
        <taxon>Episquamata</taxon>
        <taxon>Toxicofera</taxon>
        <taxon>Anguimorpha</taxon>
        <taxon>Paleoanguimorpha</taxon>
        <taxon>Varanoidea</taxon>
        <taxon>Varanidae</taxon>
        <taxon>Varanus</taxon>
    </lineage>
</organism>
<dbReference type="PROSITE" id="PS51419">
    <property type="entry name" value="RAB"/>
    <property type="match status" value="1"/>
</dbReference>
<reference evidence="3" key="1">
    <citation type="submission" date="2025-08" db="UniProtKB">
        <authorList>
            <consortium name="Ensembl"/>
        </authorList>
    </citation>
    <scope>IDENTIFICATION</scope>
</reference>
<evidence type="ECO:0000313" key="4">
    <source>
        <dbReference type="Proteomes" id="UP000694545"/>
    </source>
</evidence>
<dbReference type="Ensembl" id="ENSVKKT00000006143.1">
    <property type="protein sequence ID" value="ENSVKKP00000005982.1"/>
    <property type="gene ID" value="ENSVKKG00000004362.1"/>
</dbReference>
<keyword evidence="1" id="KW-0547">Nucleotide-binding</keyword>
<accession>A0A8D2IWX3</accession>
<dbReference type="SMART" id="SM00175">
    <property type="entry name" value="RAB"/>
    <property type="match status" value="1"/>
</dbReference>
<dbReference type="PRINTS" id="PR00449">
    <property type="entry name" value="RASTRNSFRMNG"/>
</dbReference>
<dbReference type="AlphaFoldDB" id="A0A8D2IWX3"/>
<dbReference type="SUPFAM" id="SSF52540">
    <property type="entry name" value="P-loop containing nucleoside triphosphate hydrolases"/>
    <property type="match status" value="1"/>
</dbReference>
<protein>
    <submittedName>
        <fullName evidence="3">Uncharacterized protein</fullName>
    </submittedName>
</protein>
<dbReference type="GO" id="GO:0005525">
    <property type="term" value="F:GTP binding"/>
    <property type="evidence" value="ECO:0007669"/>
    <property type="project" value="UniProtKB-KW"/>
</dbReference>
<evidence type="ECO:0000313" key="3">
    <source>
        <dbReference type="Ensembl" id="ENSVKKP00000005982.1"/>
    </source>
</evidence>
<keyword evidence="4" id="KW-1185">Reference proteome</keyword>
<sequence>MTFTRPYSTQQVTITPDAPVGRSIFSQVQSAVYDVTRRDSFLGLDSWLQELEMYTRKNVVKMLVGNKIDEPDREVDRREGLHFARKHSMLFVEASAKMKDGVQSAFEEVVLRILQTPELWNVRKEGVKLSESRVLKEPDACHAYCSIA</sequence>
<proteinExistence type="predicted"/>
<evidence type="ECO:0000256" key="2">
    <source>
        <dbReference type="ARBA" id="ARBA00023134"/>
    </source>
</evidence>
<evidence type="ECO:0000256" key="1">
    <source>
        <dbReference type="ARBA" id="ARBA00022741"/>
    </source>
</evidence>